<evidence type="ECO:0000313" key="4">
    <source>
        <dbReference type="WBParaSite" id="TCNE_0001151101-mRNA-1"/>
    </source>
</evidence>
<dbReference type="Gene3D" id="3.40.525.10">
    <property type="entry name" value="CRAL-TRIO lipid binding domain"/>
    <property type="match status" value="1"/>
</dbReference>
<dbReference type="PANTHER" id="PTHR47159">
    <property type="entry name" value="PROTEIN CBG07705-RELATED"/>
    <property type="match status" value="1"/>
</dbReference>
<dbReference type="InterPro" id="IPR036865">
    <property type="entry name" value="CRAL-TRIO_dom_sf"/>
</dbReference>
<evidence type="ECO:0000313" key="3">
    <source>
        <dbReference type="Proteomes" id="UP000050794"/>
    </source>
</evidence>
<protein>
    <submittedName>
        <fullName evidence="4">CRAL-TRIO domain-containing protein</fullName>
    </submittedName>
</protein>
<dbReference type="SUPFAM" id="SSF52087">
    <property type="entry name" value="CRAL/TRIO domain"/>
    <property type="match status" value="1"/>
</dbReference>
<dbReference type="InterPro" id="IPR001251">
    <property type="entry name" value="CRAL-TRIO_dom"/>
</dbReference>
<sequence length="609" mass="69477">MNERLSSLRLRLAGKIPPELNTDFHMMRWLKAYDENVDSCAAKFEEYIRIRKTLGYNAPDATKNFYQRPDVEKYGKFLTQSRLTDEWVNEKDNGIVFVEMPFEDPKKIMKSIRVSDYLKIFFGYCEFFQNLVLEREKQTGKRSHGICIYDQKGSSLLPYMNPMGPINKLLTARIYLWLDYYSELLKHVIIVNPPTVLPVIWKVASMILPSKVHDRFSFAKRLPMQLLPHLSIRAIPVAYGGEYRAKSDMDNGCLRAVPISESDCQIASCLKQSGQIWKDHSLDVEFNEIVVRAGETLRLLYNIRKEQSILYEFWTNGDVQFWITQGLFLTRLGISDGCAAVVYHKHFSTCQLYGHDGAFNGAQIVYASGHDYYNRTSFTGICKDRQVPKRGYQMEKRHKQHAVLQQSFSKPIEYSELYANNKKGEEVSSSNEGTWTTPDVFSIPETLSGAEYSGTPRITAEASGLPVPCYSVNYSPTTEECRLYSADGKSDNDVVRLQKNADMVYLDKFCISGSSSKEHSLQAVTYKNGLCLLHEGNPKHDPSVLVETDDDAIVIENGCSGMSRRAKPIRALWSEWGECEFGVEGERVRVRSRDCGKPNCTDMQVQPCE</sequence>
<name>A0A183USP1_TOXCA</name>
<dbReference type="PANTHER" id="PTHR47159:SF6">
    <property type="entry name" value="CRAL-TRIO DOMAIN-CONTAINING PROTEIN"/>
    <property type="match status" value="1"/>
</dbReference>
<dbReference type="WBParaSite" id="TCNE_0001151101-mRNA-1">
    <property type="protein sequence ID" value="TCNE_0001151101-mRNA-1"/>
    <property type="gene ID" value="TCNE_0001151101"/>
</dbReference>
<organism evidence="3 4">
    <name type="scientific">Toxocara canis</name>
    <name type="common">Canine roundworm</name>
    <dbReference type="NCBI Taxonomy" id="6265"/>
    <lineage>
        <taxon>Eukaryota</taxon>
        <taxon>Metazoa</taxon>
        <taxon>Ecdysozoa</taxon>
        <taxon>Nematoda</taxon>
        <taxon>Chromadorea</taxon>
        <taxon>Rhabditida</taxon>
        <taxon>Spirurina</taxon>
        <taxon>Ascaridomorpha</taxon>
        <taxon>Ascaridoidea</taxon>
        <taxon>Toxocaridae</taxon>
        <taxon>Toxocara</taxon>
    </lineage>
</organism>
<dbReference type="PROSITE" id="PS50191">
    <property type="entry name" value="CRAL_TRIO"/>
    <property type="match status" value="1"/>
</dbReference>
<feature type="domain" description="CRAL-TRIO" evidence="1">
    <location>
        <begin position="70"/>
        <end position="247"/>
    </location>
</feature>
<dbReference type="Proteomes" id="UP000050794">
    <property type="component" value="Unassembled WGS sequence"/>
</dbReference>
<dbReference type="Pfam" id="PF00650">
    <property type="entry name" value="CRAL_TRIO"/>
    <property type="match status" value="1"/>
</dbReference>
<accession>A0A183USP1</accession>
<evidence type="ECO:0000259" key="1">
    <source>
        <dbReference type="PROSITE" id="PS50191"/>
    </source>
</evidence>
<dbReference type="Gene3D" id="2.60.120.680">
    <property type="entry name" value="GOLD domain"/>
    <property type="match status" value="1"/>
</dbReference>
<gene>
    <name evidence="2" type="ORF">TCNE_LOCUS11511</name>
</gene>
<dbReference type="InterPro" id="IPR053302">
    <property type="entry name" value="CRAL-TRIO_domain"/>
</dbReference>
<keyword evidence="3" id="KW-1185">Reference proteome</keyword>
<dbReference type="CDD" id="cd00170">
    <property type="entry name" value="SEC14"/>
    <property type="match status" value="1"/>
</dbReference>
<evidence type="ECO:0000313" key="2">
    <source>
        <dbReference type="EMBL" id="VDM42832.1"/>
    </source>
</evidence>
<dbReference type="AlphaFoldDB" id="A0A183USP1"/>
<dbReference type="SMART" id="SM00516">
    <property type="entry name" value="SEC14"/>
    <property type="match status" value="1"/>
</dbReference>
<proteinExistence type="predicted"/>
<dbReference type="EMBL" id="UYWY01020887">
    <property type="protein sequence ID" value="VDM42832.1"/>
    <property type="molecule type" value="Genomic_DNA"/>
</dbReference>
<reference evidence="4" key="1">
    <citation type="submission" date="2016-06" db="UniProtKB">
        <authorList>
            <consortium name="WormBaseParasite"/>
        </authorList>
    </citation>
    <scope>IDENTIFICATION</scope>
</reference>
<reference evidence="2 3" key="2">
    <citation type="submission" date="2018-11" db="EMBL/GenBank/DDBJ databases">
        <authorList>
            <consortium name="Pathogen Informatics"/>
        </authorList>
    </citation>
    <scope>NUCLEOTIDE SEQUENCE [LARGE SCALE GENOMIC DNA]</scope>
</reference>